<dbReference type="InterPro" id="IPR019557">
    <property type="entry name" value="AminoTfrase-like_pln_mobile"/>
</dbReference>
<dbReference type="Pfam" id="PF10536">
    <property type="entry name" value="PMD"/>
    <property type="match status" value="1"/>
</dbReference>
<protein>
    <recommendedName>
        <fullName evidence="1">Aminotransferase-like plant mobile domain-containing protein</fullName>
    </recommendedName>
</protein>
<comment type="caution">
    <text evidence="2">The sequence shown here is derived from an EMBL/GenBank/DDBJ whole genome shotgun (WGS) entry which is preliminary data.</text>
</comment>
<evidence type="ECO:0000313" key="3">
    <source>
        <dbReference type="Proteomes" id="UP001371456"/>
    </source>
</evidence>
<accession>A0AAN8T7J5</accession>
<sequence>MTTPIVLDIISLIGLRPYGKEVSAMLGRKLALAPFLLSNSYHRCTEIIMGRFLYDRGPFWILQFWLQFYFPTASQFTPFSSKKFGPVWVKKSLDPNFKKLNNPELQDIWAIYLIAQDLPYSTLLDESSKCKYVVDHYSPNLFARQFGMTLVVPFHQ</sequence>
<keyword evidence="3" id="KW-1185">Reference proteome</keyword>
<dbReference type="EMBL" id="JBANQN010000009">
    <property type="protein sequence ID" value="KAK6780002.1"/>
    <property type="molecule type" value="Genomic_DNA"/>
</dbReference>
<feature type="domain" description="Aminotransferase-like plant mobile" evidence="1">
    <location>
        <begin position="27"/>
        <end position="155"/>
    </location>
</feature>
<dbReference type="Proteomes" id="UP001371456">
    <property type="component" value="Unassembled WGS sequence"/>
</dbReference>
<dbReference type="AlphaFoldDB" id="A0AAN8T7J5"/>
<gene>
    <name evidence="2" type="ORF">RDI58_022186</name>
</gene>
<name>A0AAN8T7J5_SOLBU</name>
<reference evidence="2 3" key="1">
    <citation type="submission" date="2024-02" db="EMBL/GenBank/DDBJ databases">
        <title>de novo genome assembly of Solanum bulbocastanum strain 11H21.</title>
        <authorList>
            <person name="Hosaka A.J."/>
        </authorList>
    </citation>
    <scope>NUCLEOTIDE SEQUENCE [LARGE SCALE GENOMIC DNA]</scope>
    <source>
        <tissue evidence="2">Young leaves</tissue>
    </source>
</reference>
<organism evidence="2 3">
    <name type="scientific">Solanum bulbocastanum</name>
    <name type="common">Wild potato</name>
    <dbReference type="NCBI Taxonomy" id="147425"/>
    <lineage>
        <taxon>Eukaryota</taxon>
        <taxon>Viridiplantae</taxon>
        <taxon>Streptophyta</taxon>
        <taxon>Embryophyta</taxon>
        <taxon>Tracheophyta</taxon>
        <taxon>Spermatophyta</taxon>
        <taxon>Magnoliopsida</taxon>
        <taxon>eudicotyledons</taxon>
        <taxon>Gunneridae</taxon>
        <taxon>Pentapetalae</taxon>
        <taxon>asterids</taxon>
        <taxon>lamiids</taxon>
        <taxon>Solanales</taxon>
        <taxon>Solanaceae</taxon>
        <taxon>Solanoideae</taxon>
        <taxon>Solaneae</taxon>
        <taxon>Solanum</taxon>
    </lineage>
</organism>
<evidence type="ECO:0000259" key="1">
    <source>
        <dbReference type="Pfam" id="PF10536"/>
    </source>
</evidence>
<evidence type="ECO:0000313" key="2">
    <source>
        <dbReference type="EMBL" id="KAK6780002.1"/>
    </source>
</evidence>
<proteinExistence type="predicted"/>